<dbReference type="PANTHER" id="PTHR15633:SF2">
    <property type="entry name" value="NUCLEOLAR PROTEIN 11"/>
    <property type="match status" value="1"/>
</dbReference>
<evidence type="ECO:0000256" key="6">
    <source>
        <dbReference type="ARBA" id="ARBA00023242"/>
    </source>
</evidence>
<dbReference type="Pfam" id="PF08168">
    <property type="entry name" value="NOL11_N"/>
    <property type="match status" value="1"/>
</dbReference>
<dbReference type="AlphaFoldDB" id="A0AA38MLS8"/>
<gene>
    <name evidence="9" type="ORF">Zmor_006926</name>
</gene>
<evidence type="ECO:0000256" key="1">
    <source>
        <dbReference type="ARBA" id="ARBA00004604"/>
    </source>
</evidence>
<dbReference type="InterPro" id="IPR012584">
    <property type="entry name" value="NOL11_N"/>
</dbReference>
<feature type="domain" description="Nucleolar protein 11 N-terminal" evidence="7">
    <location>
        <begin position="1"/>
        <end position="320"/>
    </location>
</feature>
<keyword evidence="5" id="KW-0804">Transcription</keyword>
<comment type="caution">
    <text evidence="9">The sequence shown here is derived from an EMBL/GenBank/DDBJ whole genome shotgun (WGS) entry which is preliminary data.</text>
</comment>
<sequence>MAKLGAYYGLCPLIDHRSLLGISEDEENGVVIVTLGKNIAIKFKLSDQKQLCSWRTKDKFSSPIIYDKQQSQYVAAFNDSFVRQWNGNEEFLDKLKKLKFNQQIHTIFKCNDECFIVFKSGAIYPLQKAIENRKDLVPTKVIESESCYIVDVLYTSFNESTYVGLIVKSDEIHALHWTRFDGLNEQNKFYKVSLQKDNELVGYAFHVHQASVNFFSVWSDSRIYSTELKEDTLDFGELFTAIESVSCKNYVSMISLDQNYIAMYGCNSDEEGALLVIYNVQFKVVQTRQLFKLFTNGAKIWCVNGNLLFPVGQNLAVVPFNLDMEQLAALVGSHKVIEENFDPDIAIVHKVQCVSWGKDVNDKEDDMPDLIQTKLQEYMSQGLSKSIIFDTLLQECMEDKNTEVLKQAIKYFDDIPESALVKVLKLILNLKPESFKKNTMSSVKSFPHKLQPEERSEILDMILCRPFNETLIFFELRSSLNIDDVILLLEYIYFLFSEDGHPLPLLTYLETEAKLIGWMCILLDANYQRLLLTKDEKVNEILTSFKDHIKEELNCSDDLQHSASLLRELKKGKPLSKTKHMAGLGYSIEEFPLY</sequence>
<evidence type="ECO:0000256" key="2">
    <source>
        <dbReference type="ARBA" id="ARBA00022552"/>
    </source>
</evidence>
<evidence type="ECO:0000259" key="7">
    <source>
        <dbReference type="Pfam" id="PF08168"/>
    </source>
</evidence>
<keyword evidence="10" id="KW-1185">Reference proteome</keyword>
<dbReference type="InterPro" id="IPR042859">
    <property type="entry name" value="NOL11"/>
</dbReference>
<organism evidence="9 10">
    <name type="scientific">Zophobas morio</name>
    <dbReference type="NCBI Taxonomy" id="2755281"/>
    <lineage>
        <taxon>Eukaryota</taxon>
        <taxon>Metazoa</taxon>
        <taxon>Ecdysozoa</taxon>
        <taxon>Arthropoda</taxon>
        <taxon>Hexapoda</taxon>
        <taxon>Insecta</taxon>
        <taxon>Pterygota</taxon>
        <taxon>Neoptera</taxon>
        <taxon>Endopterygota</taxon>
        <taxon>Coleoptera</taxon>
        <taxon>Polyphaga</taxon>
        <taxon>Cucujiformia</taxon>
        <taxon>Tenebrionidae</taxon>
        <taxon>Zophobas</taxon>
    </lineage>
</organism>
<dbReference type="Pfam" id="PF20998">
    <property type="entry name" value="Nol11_C"/>
    <property type="match status" value="1"/>
</dbReference>
<dbReference type="EMBL" id="JALNTZ010000002">
    <property type="protein sequence ID" value="KAJ3662585.1"/>
    <property type="molecule type" value="Genomic_DNA"/>
</dbReference>
<dbReference type="PANTHER" id="PTHR15633">
    <property type="entry name" value="NUCLEOLAR PROTEIN 11"/>
    <property type="match status" value="1"/>
</dbReference>
<comment type="subcellular location">
    <subcellularLocation>
        <location evidence="1">Nucleus</location>
        <location evidence="1">Nucleolus</location>
    </subcellularLocation>
</comment>
<evidence type="ECO:0000259" key="8">
    <source>
        <dbReference type="Pfam" id="PF20998"/>
    </source>
</evidence>
<feature type="domain" description="Nucleolar protein 11 C-terminal" evidence="8">
    <location>
        <begin position="380"/>
        <end position="594"/>
    </location>
</feature>
<keyword evidence="3" id="KW-0805">Transcription regulation</keyword>
<dbReference type="Proteomes" id="UP001168821">
    <property type="component" value="Unassembled WGS sequence"/>
</dbReference>
<proteinExistence type="predicted"/>
<keyword evidence="6" id="KW-0539">Nucleus</keyword>
<dbReference type="InterPro" id="IPR048897">
    <property type="entry name" value="Nol11_C"/>
</dbReference>
<keyword evidence="2" id="KW-0698">rRNA processing</keyword>
<dbReference type="GO" id="GO:0005730">
    <property type="term" value="C:nucleolus"/>
    <property type="evidence" value="ECO:0007669"/>
    <property type="project" value="UniProtKB-SubCell"/>
</dbReference>
<keyword evidence="4" id="KW-0010">Activator</keyword>
<evidence type="ECO:0000256" key="5">
    <source>
        <dbReference type="ARBA" id="ARBA00023163"/>
    </source>
</evidence>
<reference evidence="9" key="1">
    <citation type="journal article" date="2023" name="G3 (Bethesda)">
        <title>Whole genome assemblies of Zophobas morio and Tenebrio molitor.</title>
        <authorList>
            <person name="Kaur S."/>
            <person name="Stinson S.A."/>
            <person name="diCenzo G.C."/>
        </authorList>
    </citation>
    <scope>NUCLEOTIDE SEQUENCE</scope>
    <source>
        <strain evidence="9">QUZm001</strain>
    </source>
</reference>
<dbReference type="GO" id="GO:0003723">
    <property type="term" value="F:RNA binding"/>
    <property type="evidence" value="ECO:0007669"/>
    <property type="project" value="TreeGrafter"/>
</dbReference>
<evidence type="ECO:0000313" key="9">
    <source>
        <dbReference type="EMBL" id="KAJ3662585.1"/>
    </source>
</evidence>
<evidence type="ECO:0000256" key="4">
    <source>
        <dbReference type="ARBA" id="ARBA00023159"/>
    </source>
</evidence>
<evidence type="ECO:0000313" key="10">
    <source>
        <dbReference type="Proteomes" id="UP001168821"/>
    </source>
</evidence>
<evidence type="ECO:0008006" key="11">
    <source>
        <dbReference type="Google" id="ProtNLM"/>
    </source>
</evidence>
<dbReference type="GO" id="GO:0030490">
    <property type="term" value="P:maturation of SSU-rRNA"/>
    <property type="evidence" value="ECO:0007669"/>
    <property type="project" value="InterPro"/>
</dbReference>
<accession>A0AA38MLS8</accession>
<name>A0AA38MLS8_9CUCU</name>
<evidence type="ECO:0000256" key="3">
    <source>
        <dbReference type="ARBA" id="ARBA00023015"/>
    </source>
</evidence>
<protein>
    <recommendedName>
        <fullName evidence="11">Nucleolar protein 11</fullName>
    </recommendedName>
</protein>